<evidence type="ECO:0000313" key="2">
    <source>
        <dbReference type="Proteomes" id="UP001549291"/>
    </source>
</evidence>
<proteinExistence type="predicted"/>
<sequence length="55" mass="5991">MLATRCAIAQAICINENGDDAEQALACLMQAEDKFGFDIRFRARVPRSTGADAIM</sequence>
<dbReference type="RefSeq" id="WP_155256178.1">
    <property type="nucleotide sequence ID" value="NZ_BJNK01000048.1"/>
</dbReference>
<dbReference type="GeneID" id="46496070"/>
<evidence type="ECO:0000313" key="1">
    <source>
        <dbReference type="EMBL" id="MET4724618.1"/>
    </source>
</evidence>
<gene>
    <name evidence="1" type="ORF">ABIF63_008724</name>
</gene>
<keyword evidence="2" id="KW-1185">Reference proteome</keyword>
<accession>A0ABV2S636</accession>
<dbReference type="EMBL" id="JBEPTQ010000002">
    <property type="protein sequence ID" value="MET4724618.1"/>
    <property type="molecule type" value="Genomic_DNA"/>
</dbReference>
<reference evidence="1 2" key="1">
    <citation type="submission" date="2024-06" db="EMBL/GenBank/DDBJ databases">
        <title>Genomic Encyclopedia of Type Strains, Phase V (KMG-V): Genome sequencing to study the core and pangenomes of soil and plant-associated prokaryotes.</title>
        <authorList>
            <person name="Whitman W."/>
        </authorList>
    </citation>
    <scope>NUCLEOTIDE SEQUENCE [LARGE SCALE GENOMIC DNA]</scope>
    <source>
        <strain evidence="1 2">USDA 160</strain>
    </source>
</reference>
<dbReference type="Proteomes" id="UP001549291">
    <property type="component" value="Unassembled WGS sequence"/>
</dbReference>
<name>A0ABV2S636_BRAJP</name>
<comment type="caution">
    <text evidence="1">The sequence shown here is derived from an EMBL/GenBank/DDBJ whole genome shotgun (WGS) entry which is preliminary data.</text>
</comment>
<protein>
    <submittedName>
        <fullName evidence="1">Uncharacterized protein</fullName>
    </submittedName>
</protein>
<organism evidence="1 2">
    <name type="scientific">Bradyrhizobium japonicum</name>
    <dbReference type="NCBI Taxonomy" id="375"/>
    <lineage>
        <taxon>Bacteria</taxon>
        <taxon>Pseudomonadati</taxon>
        <taxon>Pseudomonadota</taxon>
        <taxon>Alphaproteobacteria</taxon>
        <taxon>Hyphomicrobiales</taxon>
        <taxon>Nitrobacteraceae</taxon>
        <taxon>Bradyrhizobium</taxon>
    </lineage>
</organism>